<dbReference type="InterPro" id="IPR017938">
    <property type="entry name" value="Riboflavin_synthase-like_b-brl"/>
</dbReference>
<dbReference type="Proteomes" id="UP000663419">
    <property type="component" value="Chromosome 6"/>
</dbReference>
<feature type="chain" id="PRO_5034804808" evidence="1">
    <location>
        <begin position="20"/>
        <end position="665"/>
    </location>
</feature>
<dbReference type="GO" id="GO:0016491">
    <property type="term" value="F:oxidoreductase activity"/>
    <property type="evidence" value="ECO:0007669"/>
    <property type="project" value="InterPro"/>
</dbReference>
<accession>A0A8A1LXC8</accession>
<gene>
    <name evidence="3" type="ORF">I7I53_12186</name>
</gene>
<evidence type="ECO:0000256" key="1">
    <source>
        <dbReference type="SAM" id="SignalP"/>
    </source>
</evidence>
<protein>
    <submittedName>
        <fullName evidence="3">Oxidoreductase</fullName>
    </submittedName>
</protein>
<dbReference type="AlphaFoldDB" id="A0A8A1LXC8"/>
<dbReference type="PANTHER" id="PTHR42815">
    <property type="entry name" value="FAD-BINDING, PUTATIVE (AFU_ORTHOLOGUE AFUA_6G07600)-RELATED"/>
    <property type="match status" value="1"/>
</dbReference>
<proteinExistence type="predicted"/>
<sequence length="665" mass="72287">MKGIFIIFTRLFAVDFVNSSKILGYRFNSNTSAPEHLSSIFSISPLDTMSFVIAGSVPWHEGEKKMHELMQSPEELNPSAPYLSPGAAHLVQRAPLIALGTIDNQGRPWATVWGGEAGLAGPVAQSIIGIRNFVDKTYDPVVEALYGGKRNGEVVKEEGKGRLMSGLAVDMEARKRVKLMGRMVAGNLAGLEATDPDKKGNGPMHAGQAQLVVRIEQSLGNCPKYINRKQITPVVPNPKLISNSAQLSPGAIELLRRADSLFISSYHEDSMDTNIRGGPPGFVRVVSNDISGAVIAYPEYSGNRLYQTLGNLQMTPLAGYAFPDFETGDVLYLTGNTEILVGRAAAALLPRSNLAVKVTVTSARYVENGLPFRGQPGQPSPYNPPVRYLTTEKVAPSVQVSDENSTAATLIKKDIITPTIGRFRFKISDPSKVGKWTPGQYATLSFAGELDMGYSHMKDDDPTSINDDYIRTFTVSSYPGRGISNDEFEITVKKHGSTTKHMFQSSERSGVEVLLKGFAGEFSFKDGAEGATTPLAYIAGGIGITPLIAQLPGIDISRLHLFWSVSARDLGLVLDTFKLFPELPKSTILFITSSQFANNPIAEEATALTATNDFGAQHYRRRMEATDLGVVPGVEEWYLCAGTSLKASVLNWLVGKKVIYEDFNY</sequence>
<dbReference type="InterPro" id="IPR039261">
    <property type="entry name" value="FNR_nucleotide-bd"/>
</dbReference>
<reference evidence="3" key="1">
    <citation type="submission" date="2021-01" db="EMBL/GenBank/DDBJ databases">
        <title>Chromosome-level genome assembly of a human fungal pathogen reveals clustering of transcriptionally co-regulated genes.</title>
        <authorList>
            <person name="Voorhies M."/>
            <person name="Cohen S."/>
            <person name="Shea T.P."/>
            <person name="Petrus S."/>
            <person name="Munoz J.F."/>
            <person name="Poplawski S."/>
            <person name="Goldman W.E."/>
            <person name="Michael T."/>
            <person name="Cuomo C.A."/>
            <person name="Sil A."/>
            <person name="Beyhan S."/>
        </authorList>
    </citation>
    <scope>NUCLEOTIDE SEQUENCE</scope>
    <source>
        <strain evidence="3">H88</strain>
    </source>
</reference>
<dbReference type="SUPFAM" id="SSF52343">
    <property type="entry name" value="Ferredoxin reductase-like, C-terminal NADP-linked domain"/>
    <property type="match status" value="1"/>
</dbReference>
<evidence type="ECO:0000313" key="3">
    <source>
        <dbReference type="EMBL" id="QSS57870.1"/>
    </source>
</evidence>
<dbReference type="InterPro" id="IPR017927">
    <property type="entry name" value="FAD-bd_FR_type"/>
</dbReference>
<organism evidence="3 4">
    <name type="scientific">Ajellomyces capsulatus (strain H88)</name>
    <name type="common">Darling's disease fungus</name>
    <name type="synonym">Histoplasma capsulatum</name>
    <dbReference type="NCBI Taxonomy" id="544711"/>
    <lineage>
        <taxon>Eukaryota</taxon>
        <taxon>Fungi</taxon>
        <taxon>Dikarya</taxon>
        <taxon>Ascomycota</taxon>
        <taxon>Pezizomycotina</taxon>
        <taxon>Eurotiomycetes</taxon>
        <taxon>Eurotiomycetidae</taxon>
        <taxon>Onygenales</taxon>
        <taxon>Ajellomycetaceae</taxon>
        <taxon>Histoplasma</taxon>
    </lineage>
</organism>
<dbReference type="VEuPathDB" id="FungiDB:I7I53_12186"/>
<feature type="domain" description="FAD-binding FR-type" evidence="2">
    <location>
        <begin position="403"/>
        <end position="525"/>
    </location>
</feature>
<evidence type="ECO:0000313" key="4">
    <source>
        <dbReference type="Proteomes" id="UP000663419"/>
    </source>
</evidence>
<feature type="signal peptide" evidence="1">
    <location>
        <begin position="1"/>
        <end position="19"/>
    </location>
</feature>
<dbReference type="SUPFAM" id="SSF63380">
    <property type="entry name" value="Riboflavin synthase domain-like"/>
    <property type="match status" value="1"/>
</dbReference>
<dbReference type="PROSITE" id="PS51384">
    <property type="entry name" value="FAD_FR"/>
    <property type="match status" value="1"/>
</dbReference>
<dbReference type="CDD" id="cd06197">
    <property type="entry name" value="FNR_like_2"/>
    <property type="match status" value="1"/>
</dbReference>
<dbReference type="Gene3D" id="2.40.30.10">
    <property type="entry name" value="Translation factors"/>
    <property type="match status" value="1"/>
</dbReference>
<keyword evidence="1" id="KW-0732">Signal</keyword>
<name>A0A8A1LXC8_AJEC8</name>
<dbReference type="PANTHER" id="PTHR42815:SF2">
    <property type="entry name" value="FAD-BINDING, PUTATIVE (AFU_ORTHOLOGUE AFUA_6G07600)-RELATED"/>
    <property type="match status" value="1"/>
</dbReference>
<evidence type="ECO:0000259" key="2">
    <source>
        <dbReference type="PROSITE" id="PS51384"/>
    </source>
</evidence>
<dbReference type="EMBL" id="CP069107">
    <property type="protein sequence ID" value="QSS57870.1"/>
    <property type="molecule type" value="Genomic_DNA"/>
</dbReference>